<name>A0AAD1X7V9_EUPCR</name>
<keyword evidence="3" id="KW-1185">Reference proteome</keyword>
<organism evidence="2 3">
    <name type="scientific">Euplotes crassus</name>
    <dbReference type="NCBI Taxonomy" id="5936"/>
    <lineage>
        <taxon>Eukaryota</taxon>
        <taxon>Sar</taxon>
        <taxon>Alveolata</taxon>
        <taxon>Ciliophora</taxon>
        <taxon>Intramacronucleata</taxon>
        <taxon>Spirotrichea</taxon>
        <taxon>Hypotrichia</taxon>
        <taxon>Euplotida</taxon>
        <taxon>Euplotidae</taxon>
        <taxon>Moneuplotes</taxon>
    </lineage>
</organism>
<proteinExistence type="predicted"/>
<feature type="compositionally biased region" description="Basic and acidic residues" evidence="1">
    <location>
        <begin position="303"/>
        <end position="320"/>
    </location>
</feature>
<reference evidence="2" key="1">
    <citation type="submission" date="2023-07" db="EMBL/GenBank/DDBJ databases">
        <authorList>
            <consortium name="AG Swart"/>
            <person name="Singh M."/>
            <person name="Singh A."/>
            <person name="Seah K."/>
            <person name="Emmerich C."/>
        </authorList>
    </citation>
    <scope>NUCLEOTIDE SEQUENCE</scope>
    <source>
        <strain evidence="2">DP1</strain>
    </source>
</reference>
<evidence type="ECO:0000313" key="3">
    <source>
        <dbReference type="Proteomes" id="UP001295684"/>
    </source>
</evidence>
<dbReference type="AlphaFoldDB" id="A0AAD1X7V9"/>
<gene>
    <name evidence="2" type="ORF">ECRASSUSDP1_LOCUS7687</name>
</gene>
<protein>
    <submittedName>
        <fullName evidence="2">Uncharacterized protein</fullName>
    </submittedName>
</protein>
<dbReference type="EMBL" id="CAMPGE010007498">
    <property type="protein sequence ID" value="CAI2366414.1"/>
    <property type="molecule type" value="Genomic_DNA"/>
</dbReference>
<feature type="compositionally biased region" description="Basic and acidic residues" evidence="1">
    <location>
        <begin position="200"/>
        <end position="211"/>
    </location>
</feature>
<feature type="compositionally biased region" description="Basic residues" evidence="1">
    <location>
        <begin position="269"/>
        <end position="281"/>
    </location>
</feature>
<feature type="region of interest" description="Disordered" evidence="1">
    <location>
        <begin position="170"/>
        <end position="322"/>
    </location>
</feature>
<feature type="compositionally biased region" description="Basic residues" evidence="1">
    <location>
        <begin position="244"/>
        <end position="263"/>
    </location>
</feature>
<feature type="region of interest" description="Disordered" evidence="1">
    <location>
        <begin position="65"/>
        <end position="110"/>
    </location>
</feature>
<evidence type="ECO:0000313" key="2">
    <source>
        <dbReference type="EMBL" id="CAI2366414.1"/>
    </source>
</evidence>
<evidence type="ECO:0000256" key="1">
    <source>
        <dbReference type="SAM" id="MobiDB-lite"/>
    </source>
</evidence>
<sequence length="472" mass="54910">MSEYYYDELIRPSMASRSSGIQVEEIIEDIPSSRETSDFIADSINENVSARGVNRQFRYFRMGEDRQNQYRLQQKPRSSSPEEPSEDLVDTHPEEIEDDVDTPDAGLSSNQEWSFCKNHEYTEAPQIIRHSSSSVEEKVEFMAGTPERRRYYERKTRLGLADSSLVKELITSADEPHSSTKKKPVKRQKRKKSKKSKLFVKKENHSCENKNRARSGGKPDYYPYPGKFKTNIDTGKKSFPSPKSGRKSRKSKTAKLRKTRASKTPKQGKTCKKIRKKSIKRRNQEITLKQKYNTRGDVSIKASPEKNKQLSKSQEKDDMGRLGCSVSGASKGKLLLETDLSRYVPENTPKVKKRYKRKCKKLIKTTTTTPRIENEMIVTPHKSMIIYDYNEYGSEIVKKETIHEYIERPYSVENYRPNRSTYRNVDRNWDISKCRESMELDKIVRDAWKNIDKNGHIKAMESTRATRVEHEN</sequence>
<accession>A0AAD1X7V9</accession>
<dbReference type="Proteomes" id="UP001295684">
    <property type="component" value="Unassembled WGS sequence"/>
</dbReference>
<feature type="compositionally biased region" description="Basic residues" evidence="1">
    <location>
        <begin position="179"/>
        <end position="199"/>
    </location>
</feature>
<comment type="caution">
    <text evidence="2">The sequence shown here is derived from an EMBL/GenBank/DDBJ whole genome shotgun (WGS) entry which is preliminary data.</text>
</comment>